<evidence type="ECO:0000313" key="1">
    <source>
        <dbReference type="EMBL" id="KKL28609.1"/>
    </source>
</evidence>
<accession>A0A0F9C341</accession>
<proteinExistence type="predicted"/>
<dbReference type="EMBL" id="LAZR01035035">
    <property type="protein sequence ID" value="KKL28609.1"/>
    <property type="molecule type" value="Genomic_DNA"/>
</dbReference>
<sequence length="177" mass="20944">MRKTKRAPLAIRQRVGVIDLDGTLAEYDGWQGPTHFGKPVLNALDAVKELNTWGWRLIVHTTRGDERMVETWLEANGFLRYLDTVNSTVHNPEGCSHKPIAEVYFEDREANIVNYVYLGKSYNWRRAMRRVRRMYQPPLNVEIDDAAAWAGWPARFVRRWAWFWFGPWVPWVVRRQD</sequence>
<dbReference type="InterPro" id="IPR023214">
    <property type="entry name" value="HAD_sf"/>
</dbReference>
<dbReference type="InterPro" id="IPR036412">
    <property type="entry name" value="HAD-like_sf"/>
</dbReference>
<dbReference type="AlphaFoldDB" id="A0A0F9C341"/>
<evidence type="ECO:0008006" key="2">
    <source>
        <dbReference type="Google" id="ProtNLM"/>
    </source>
</evidence>
<protein>
    <recommendedName>
        <fullName evidence="2">FCP1 homology domain-containing protein</fullName>
    </recommendedName>
</protein>
<gene>
    <name evidence="1" type="ORF">LCGC14_2373440</name>
</gene>
<reference evidence="1" key="1">
    <citation type="journal article" date="2015" name="Nature">
        <title>Complex archaea that bridge the gap between prokaryotes and eukaryotes.</title>
        <authorList>
            <person name="Spang A."/>
            <person name="Saw J.H."/>
            <person name="Jorgensen S.L."/>
            <person name="Zaremba-Niedzwiedzka K."/>
            <person name="Martijn J."/>
            <person name="Lind A.E."/>
            <person name="van Eijk R."/>
            <person name="Schleper C."/>
            <person name="Guy L."/>
            <person name="Ettema T.J."/>
        </authorList>
    </citation>
    <scope>NUCLEOTIDE SEQUENCE</scope>
</reference>
<organism evidence="1">
    <name type="scientific">marine sediment metagenome</name>
    <dbReference type="NCBI Taxonomy" id="412755"/>
    <lineage>
        <taxon>unclassified sequences</taxon>
        <taxon>metagenomes</taxon>
        <taxon>ecological metagenomes</taxon>
    </lineage>
</organism>
<dbReference type="SUPFAM" id="SSF56784">
    <property type="entry name" value="HAD-like"/>
    <property type="match status" value="1"/>
</dbReference>
<dbReference type="Gene3D" id="3.40.50.1000">
    <property type="entry name" value="HAD superfamily/HAD-like"/>
    <property type="match status" value="1"/>
</dbReference>
<name>A0A0F9C341_9ZZZZ</name>
<comment type="caution">
    <text evidence="1">The sequence shown here is derived from an EMBL/GenBank/DDBJ whole genome shotgun (WGS) entry which is preliminary data.</text>
</comment>